<reference evidence="1" key="1">
    <citation type="journal article" date="2019" name="Sci. Rep.">
        <title>Draft genome of Tanacetum cinerariifolium, the natural source of mosquito coil.</title>
        <authorList>
            <person name="Yamashiro T."/>
            <person name="Shiraishi A."/>
            <person name="Satake H."/>
            <person name="Nakayama K."/>
        </authorList>
    </citation>
    <scope>NUCLEOTIDE SEQUENCE</scope>
</reference>
<proteinExistence type="predicted"/>
<accession>A0A699VQC7</accession>
<evidence type="ECO:0000313" key="1">
    <source>
        <dbReference type="EMBL" id="GFD35566.1"/>
    </source>
</evidence>
<organism evidence="1">
    <name type="scientific">Tanacetum cinerariifolium</name>
    <name type="common">Dalmatian daisy</name>
    <name type="synonym">Chrysanthemum cinerariifolium</name>
    <dbReference type="NCBI Taxonomy" id="118510"/>
    <lineage>
        <taxon>Eukaryota</taxon>
        <taxon>Viridiplantae</taxon>
        <taxon>Streptophyta</taxon>
        <taxon>Embryophyta</taxon>
        <taxon>Tracheophyta</taxon>
        <taxon>Spermatophyta</taxon>
        <taxon>Magnoliopsida</taxon>
        <taxon>eudicotyledons</taxon>
        <taxon>Gunneridae</taxon>
        <taxon>Pentapetalae</taxon>
        <taxon>asterids</taxon>
        <taxon>campanulids</taxon>
        <taxon>Asterales</taxon>
        <taxon>Asteraceae</taxon>
        <taxon>Asteroideae</taxon>
        <taxon>Anthemideae</taxon>
        <taxon>Anthemidinae</taxon>
        <taxon>Tanacetum</taxon>
    </lineage>
</organism>
<dbReference type="EMBL" id="BKCJ011460372">
    <property type="protein sequence ID" value="GFD35566.1"/>
    <property type="molecule type" value="Genomic_DNA"/>
</dbReference>
<protein>
    <submittedName>
        <fullName evidence="1">Uncharacterized protein</fullName>
    </submittedName>
</protein>
<name>A0A699VQC7_TANCI</name>
<gene>
    <name evidence="1" type="ORF">Tci_907535</name>
</gene>
<comment type="caution">
    <text evidence="1">The sequence shown here is derived from an EMBL/GenBank/DDBJ whole genome shotgun (WGS) entry which is preliminary data.</text>
</comment>
<sequence>MTSHEMRETKACKTYLGYATGVTPLKKIRKFKKPASPKLTTVLASHKEPIKKSKRVKRPAKKCTNAPTIGVVIKDNPGVFVLKKKAPTKADRGKGIELLSDAALLKDDQLKKALMKSRQETHKL</sequence>
<dbReference type="AlphaFoldDB" id="A0A699VQC7"/>